<evidence type="ECO:0000313" key="1">
    <source>
        <dbReference type="EMBL" id="KPL52864.1"/>
    </source>
</evidence>
<proteinExistence type="predicted"/>
<dbReference type="Proteomes" id="UP000048984">
    <property type="component" value="Unassembled WGS sequence"/>
</dbReference>
<reference evidence="1 2" key="2">
    <citation type="submission" date="2015-10" db="EMBL/GenBank/DDBJ databases">
        <title>Draft Genome Sequence of Prosthecomicrobium hirschii ATCC 27832.</title>
        <authorList>
            <person name="Daniel J."/>
            <person name="Givan S.A."/>
            <person name="Brun Y.V."/>
            <person name="Brown P.J."/>
        </authorList>
    </citation>
    <scope>NUCLEOTIDE SEQUENCE [LARGE SCALE GENOMIC DNA]</scope>
    <source>
        <strain evidence="1 2">16</strain>
    </source>
</reference>
<keyword evidence="2" id="KW-1185">Reference proteome</keyword>
<evidence type="ECO:0000313" key="2">
    <source>
        <dbReference type="Proteomes" id="UP000048984"/>
    </source>
</evidence>
<dbReference type="EMBL" id="LJYW01000001">
    <property type="protein sequence ID" value="KPL52864.1"/>
    <property type="molecule type" value="Genomic_DNA"/>
</dbReference>
<dbReference type="AlphaFoldDB" id="A0A0P6W175"/>
<name>A0A0P6W175_9HYPH</name>
<sequence length="99" mass="11213">MLKDAQIEKLVTPKLQEMLGPYGFASAHAESGFDHDGDPVVFLYANYREHAPELDALKALKAISETMNLLREHGDERFVHLRHVYPDDDYGIDDDEAAQ</sequence>
<gene>
    <name evidence="1" type="ORF">ABB55_12100</name>
</gene>
<protein>
    <submittedName>
        <fullName evidence="1">Uncharacterized protein</fullName>
    </submittedName>
</protein>
<organism evidence="1 2">
    <name type="scientific">Prosthecodimorpha hirschii</name>
    <dbReference type="NCBI Taxonomy" id="665126"/>
    <lineage>
        <taxon>Bacteria</taxon>
        <taxon>Pseudomonadati</taxon>
        <taxon>Pseudomonadota</taxon>
        <taxon>Alphaproteobacteria</taxon>
        <taxon>Hyphomicrobiales</taxon>
        <taxon>Ancalomicrobiaceae</taxon>
        <taxon>Prosthecodimorpha</taxon>
    </lineage>
</organism>
<dbReference type="STRING" id="665126.ABB55_12100"/>
<accession>A0A0P6W175</accession>
<comment type="caution">
    <text evidence="1">The sequence shown here is derived from an EMBL/GenBank/DDBJ whole genome shotgun (WGS) entry which is preliminary data.</text>
</comment>
<dbReference type="RefSeq" id="WP_054359027.1">
    <property type="nucleotide sequence ID" value="NZ_LJYW01000001.1"/>
</dbReference>
<reference evidence="1 2" key="1">
    <citation type="submission" date="2015-09" db="EMBL/GenBank/DDBJ databases">
        <authorList>
            <person name="Jackson K.R."/>
            <person name="Lunt B.L."/>
            <person name="Fisher J.N.B."/>
            <person name="Gardner A.V."/>
            <person name="Bailey M.E."/>
            <person name="Deus L.M."/>
            <person name="Earl A.S."/>
            <person name="Gibby P.D."/>
            <person name="Hartmann K.A."/>
            <person name="Liu J.E."/>
            <person name="Manci A.M."/>
            <person name="Nielsen D.A."/>
            <person name="Solomon M.B."/>
            <person name="Breakwell D.P."/>
            <person name="Burnett S.H."/>
            <person name="Grose J.H."/>
        </authorList>
    </citation>
    <scope>NUCLEOTIDE SEQUENCE [LARGE SCALE GENOMIC DNA]</scope>
    <source>
        <strain evidence="1 2">16</strain>
    </source>
</reference>